<dbReference type="Proteomes" id="UP001470230">
    <property type="component" value="Unassembled WGS sequence"/>
</dbReference>
<protein>
    <submittedName>
        <fullName evidence="2">GTP-binding protein</fullName>
    </submittedName>
</protein>
<dbReference type="SMART" id="SM00175">
    <property type="entry name" value="RAB"/>
    <property type="match status" value="1"/>
</dbReference>
<dbReference type="CDD" id="cd00154">
    <property type="entry name" value="Rab"/>
    <property type="match status" value="1"/>
</dbReference>
<dbReference type="Pfam" id="PF00071">
    <property type="entry name" value="Ras"/>
    <property type="match status" value="1"/>
</dbReference>
<dbReference type="InterPro" id="IPR005225">
    <property type="entry name" value="Small_GTP-bd"/>
</dbReference>
<organism evidence="2 3">
    <name type="scientific">Tritrichomonas musculus</name>
    <dbReference type="NCBI Taxonomy" id="1915356"/>
    <lineage>
        <taxon>Eukaryota</taxon>
        <taxon>Metamonada</taxon>
        <taxon>Parabasalia</taxon>
        <taxon>Tritrichomonadida</taxon>
        <taxon>Tritrichomonadidae</taxon>
        <taxon>Tritrichomonas</taxon>
    </lineage>
</organism>
<comment type="caution">
    <text evidence="2">The sequence shown here is derived from an EMBL/GenBank/DDBJ whole genome shotgun (WGS) entry which is preliminary data.</text>
</comment>
<dbReference type="SMART" id="SM00173">
    <property type="entry name" value="RAS"/>
    <property type="match status" value="1"/>
</dbReference>
<dbReference type="PROSITE" id="PS51419">
    <property type="entry name" value="RAB"/>
    <property type="match status" value="1"/>
</dbReference>
<dbReference type="EMBL" id="JAPFFF010000008">
    <property type="protein sequence ID" value="KAK8885163.1"/>
    <property type="molecule type" value="Genomic_DNA"/>
</dbReference>
<dbReference type="SMART" id="SM00174">
    <property type="entry name" value="RHO"/>
    <property type="match status" value="1"/>
</dbReference>
<dbReference type="PANTHER" id="PTHR47978">
    <property type="match status" value="1"/>
</dbReference>
<dbReference type="PROSITE" id="PS51421">
    <property type="entry name" value="RAS"/>
    <property type="match status" value="1"/>
</dbReference>
<dbReference type="NCBIfam" id="TIGR00231">
    <property type="entry name" value="small_GTP"/>
    <property type="match status" value="1"/>
</dbReference>
<keyword evidence="3" id="KW-1185">Reference proteome</keyword>
<dbReference type="SMART" id="SM00176">
    <property type="entry name" value="RAN"/>
    <property type="match status" value="1"/>
</dbReference>
<dbReference type="InterPro" id="IPR027417">
    <property type="entry name" value="P-loop_NTPase"/>
</dbReference>
<gene>
    <name evidence="2" type="ORF">M9Y10_044292</name>
</gene>
<sequence length="195" mass="21891">MSNHIPNIKIVLLGDESVGKTTLLRKWTSKIYDSNTSPTIGGAAQLKRDDIDGKQYSFQIWDTAGAERYRALAPLYARDSYAAMIVFDMTRKKTYDGLNEWVNFLRAHGDIPFIIVGNKTDLTEDLEVAVEDGIDYAASIKSQFFDTSAKTGANVDIVFRQLEITAVKYYMQRGPTEQASMKISAQEPNQNKQCC</sequence>
<evidence type="ECO:0000256" key="1">
    <source>
        <dbReference type="ARBA" id="ARBA00022741"/>
    </source>
</evidence>
<keyword evidence="1" id="KW-0547">Nucleotide-binding</keyword>
<proteinExistence type="predicted"/>
<dbReference type="SUPFAM" id="SSF52540">
    <property type="entry name" value="P-loop containing nucleoside triphosphate hydrolases"/>
    <property type="match status" value="1"/>
</dbReference>
<evidence type="ECO:0000313" key="3">
    <source>
        <dbReference type="Proteomes" id="UP001470230"/>
    </source>
</evidence>
<accession>A0ABR2K2Q7</accession>
<dbReference type="Gene3D" id="3.40.50.300">
    <property type="entry name" value="P-loop containing nucleotide triphosphate hydrolases"/>
    <property type="match status" value="1"/>
</dbReference>
<dbReference type="InterPro" id="IPR001806">
    <property type="entry name" value="Small_GTPase"/>
</dbReference>
<evidence type="ECO:0000313" key="2">
    <source>
        <dbReference type="EMBL" id="KAK8885163.1"/>
    </source>
</evidence>
<dbReference type="PRINTS" id="PR00449">
    <property type="entry name" value="RASTRNSFRMNG"/>
</dbReference>
<name>A0ABR2K2Q7_9EUKA</name>
<reference evidence="2 3" key="1">
    <citation type="submission" date="2024-04" db="EMBL/GenBank/DDBJ databases">
        <title>Tritrichomonas musculus Genome.</title>
        <authorList>
            <person name="Alves-Ferreira E."/>
            <person name="Grigg M."/>
            <person name="Lorenzi H."/>
            <person name="Galac M."/>
        </authorList>
    </citation>
    <scope>NUCLEOTIDE SEQUENCE [LARGE SCALE GENOMIC DNA]</scope>
    <source>
        <strain evidence="2 3">EAF2021</strain>
    </source>
</reference>